<evidence type="ECO:0000313" key="3">
    <source>
        <dbReference type="WBParaSite" id="HPBE_0001672401-mRNA-1"/>
    </source>
</evidence>
<name>A0A183G563_HELPZ</name>
<dbReference type="EMBL" id="UZAH01029579">
    <property type="protein sequence ID" value="VDP06817.1"/>
    <property type="molecule type" value="Genomic_DNA"/>
</dbReference>
<sequence length="133" mass="15734">CHSFSHWISIPFNNRICCRFDDVNNSYHQAKHSRYDEMYHPHLGTFRERKMFTTLAPSLCIPRRNRSCSYEFVPHKAYAPKQGEWLVERDRKWVSFVSGCRAVLTSLSLWPLYIFGTPILRHPFMCHLTAVKG</sequence>
<evidence type="ECO:0000313" key="1">
    <source>
        <dbReference type="EMBL" id="VDP06817.1"/>
    </source>
</evidence>
<dbReference type="Proteomes" id="UP000050761">
    <property type="component" value="Unassembled WGS sequence"/>
</dbReference>
<dbReference type="AlphaFoldDB" id="A0A183G563"/>
<dbReference type="OrthoDB" id="5785141at2759"/>
<accession>A0A3P7ZZG1</accession>
<evidence type="ECO:0000313" key="2">
    <source>
        <dbReference type="Proteomes" id="UP000050761"/>
    </source>
</evidence>
<organism evidence="2 3">
    <name type="scientific">Heligmosomoides polygyrus</name>
    <name type="common">Parasitic roundworm</name>
    <dbReference type="NCBI Taxonomy" id="6339"/>
    <lineage>
        <taxon>Eukaryota</taxon>
        <taxon>Metazoa</taxon>
        <taxon>Ecdysozoa</taxon>
        <taxon>Nematoda</taxon>
        <taxon>Chromadorea</taxon>
        <taxon>Rhabditida</taxon>
        <taxon>Rhabditina</taxon>
        <taxon>Rhabditomorpha</taxon>
        <taxon>Strongyloidea</taxon>
        <taxon>Heligmosomidae</taxon>
        <taxon>Heligmosomoides</taxon>
    </lineage>
</organism>
<reference evidence="3" key="2">
    <citation type="submission" date="2019-09" db="UniProtKB">
        <authorList>
            <consortium name="WormBaseParasite"/>
        </authorList>
    </citation>
    <scope>IDENTIFICATION</scope>
</reference>
<dbReference type="WBParaSite" id="HPBE_0001672401-mRNA-1">
    <property type="protein sequence ID" value="HPBE_0001672401-mRNA-1"/>
    <property type="gene ID" value="HPBE_0001672401"/>
</dbReference>
<reference evidence="1 2" key="1">
    <citation type="submission" date="2018-11" db="EMBL/GenBank/DDBJ databases">
        <authorList>
            <consortium name="Pathogen Informatics"/>
        </authorList>
    </citation>
    <scope>NUCLEOTIDE SEQUENCE [LARGE SCALE GENOMIC DNA]</scope>
</reference>
<gene>
    <name evidence="1" type="ORF">HPBE_LOCUS16723</name>
</gene>
<proteinExistence type="predicted"/>
<protein>
    <submittedName>
        <fullName evidence="3">Testis expressed 36</fullName>
    </submittedName>
</protein>
<keyword evidence="2" id="KW-1185">Reference proteome</keyword>
<accession>A0A183G563</accession>